<reference evidence="1 2" key="1">
    <citation type="submission" date="2021-04" db="EMBL/GenBank/DDBJ databases">
        <authorList>
            <person name="Ivanova A."/>
        </authorList>
    </citation>
    <scope>NUCLEOTIDE SEQUENCE [LARGE SCALE GENOMIC DNA]</scope>
    <source>
        <strain evidence="1 2">G18</strain>
    </source>
</reference>
<gene>
    <name evidence="1" type="ORF">J8F10_08915</name>
</gene>
<evidence type="ECO:0000313" key="1">
    <source>
        <dbReference type="EMBL" id="MBP3955400.1"/>
    </source>
</evidence>
<evidence type="ECO:0000313" key="2">
    <source>
        <dbReference type="Proteomes" id="UP000676565"/>
    </source>
</evidence>
<accession>A0ABS5BQ22</accession>
<dbReference type="Proteomes" id="UP000676565">
    <property type="component" value="Unassembled WGS sequence"/>
</dbReference>
<organism evidence="1 2">
    <name type="scientific">Gemmata palustris</name>
    <dbReference type="NCBI Taxonomy" id="2822762"/>
    <lineage>
        <taxon>Bacteria</taxon>
        <taxon>Pseudomonadati</taxon>
        <taxon>Planctomycetota</taxon>
        <taxon>Planctomycetia</taxon>
        <taxon>Gemmatales</taxon>
        <taxon>Gemmataceae</taxon>
        <taxon>Gemmata</taxon>
    </lineage>
</organism>
<keyword evidence="2" id="KW-1185">Reference proteome</keyword>
<dbReference type="EMBL" id="JAGKQQ010000001">
    <property type="protein sequence ID" value="MBP3955400.1"/>
    <property type="molecule type" value="Genomic_DNA"/>
</dbReference>
<proteinExistence type="predicted"/>
<comment type="caution">
    <text evidence="1">The sequence shown here is derived from an EMBL/GenBank/DDBJ whole genome shotgun (WGS) entry which is preliminary data.</text>
</comment>
<protein>
    <submittedName>
        <fullName evidence="1">Uncharacterized protein</fullName>
    </submittedName>
</protein>
<sequence>MADTYIGDLPDGGTVQATDDIPVERSAENFRVRVGTAGTKAASDASKDKLASVNGATVVGNLAVFSDEDGTIADGGAPGAIITGATTLSPVLTTDQTIVIRGGQIYLVTVADLLDAEDPNAGGQFDFSNPINSALAA</sequence>
<dbReference type="RefSeq" id="WP_210653482.1">
    <property type="nucleotide sequence ID" value="NZ_JAGKQQ010000001.1"/>
</dbReference>
<name>A0ABS5BQ22_9BACT</name>